<name>A0ABV7ISZ0_9SPHN</name>
<feature type="domain" description="HTH luxR-type" evidence="1">
    <location>
        <begin position="291"/>
        <end position="348"/>
    </location>
</feature>
<comment type="caution">
    <text evidence="2">The sequence shown here is derived from an EMBL/GenBank/DDBJ whole genome shotgun (WGS) entry which is preliminary data.</text>
</comment>
<keyword evidence="3" id="KW-1185">Reference proteome</keyword>
<sequence>MTLAPSDERDLLVPLHAGLLEQPPWQEFTRRLAARTGAERAGLLLRGPAEMTLDCWFRGTAFSPALPPVAPRLDPRFLGAVLRPLRVYTLDEVLDMLGGESRDRAGAQLSAAGIGFARAMQVPAGASAEALVVIEHATRDFTAADGALLSGLGPHIATALQLGRELDTLRRRAEMAEDALAALGVSQALLDAGGQVVVADRSRPGLPGAEPGTRLRLASRAGQPLADALAAVTSGTDRHAVLPGTGPASEAVLLRSAPASAAAMTLPHGIVALSRAPVDDDAALAHALIGLYGLSAKEGDLAVALSRGAALVPAGVALGLTPETARNYSKRIYAKTGARGQADLVRLILGGVAPFAAAPRPTAS</sequence>
<dbReference type="Proteomes" id="UP001595604">
    <property type="component" value="Unassembled WGS sequence"/>
</dbReference>
<evidence type="ECO:0000259" key="1">
    <source>
        <dbReference type="SMART" id="SM00421"/>
    </source>
</evidence>
<reference evidence="3" key="1">
    <citation type="journal article" date="2019" name="Int. J. Syst. Evol. Microbiol.">
        <title>The Global Catalogue of Microorganisms (GCM) 10K type strain sequencing project: providing services to taxonomists for standard genome sequencing and annotation.</title>
        <authorList>
            <consortium name="The Broad Institute Genomics Platform"/>
            <consortium name="The Broad Institute Genome Sequencing Center for Infectious Disease"/>
            <person name="Wu L."/>
            <person name="Ma J."/>
        </authorList>
    </citation>
    <scope>NUCLEOTIDE SEQUENCE [LARGE SCALE GENOMIC DNA]</scope>
    <source>
        <strain evidence="3">KCTC 42984</strain>
    </source>
</reference>
<dbReference type="InterPro" id="IPR036388">
    <property type="entry name" value="WH-like_DNA-bd_sf"/>
</dbReference>
<dbReference type="RefSeq" id="WP_379509312.1">
    <property type="nucleotide sequence ID" value="NZ_JBHRTQ010000007.1"/>
</dbReference>
<dbReference type="InterPro" id="IPR016032">
    <property type="entry name" value="Sig_transdc_resp-reg_C-effctor"/>
</dbReference>
<dbReference type="Gene3D" id="1.10.10.10">
    <property type="entry name" value="Winged helix-like DNA-binding domain superfamily/Winged helix DNA-binding domain"/>
    <property type="match status" value="1"/>
</dbReference>
<protein>
    <submittedName>
        <fullName evidence="2">Helix-turn-helix transcriptional regulator</fullName>
    </submittedName>
</protein>
<proteinExistence type="predicted"/>
<accession>A0ABV7ISZ0</accession>
<gene>
    <name evidence="2" type="ORF">ACFOD9_06680</name>
</gene>
<dbReference type="InterPro" id="IPR000792">
    <property type="entry name" value="Tscrpt_reg_LuxR_C"/>
</dbReference>
<evidence type="ECO:0000313" key="2">
    <source>
        <dbReference type="EMBL" id="MFC3173931.1"/>
    </source>
</evidence>
<dbReference type="SMART" id="SM00421">
    <property type="entry name" value="HTH_LUXR"/>
    <property type="match status" value="1"/>
</dbReference>
<evidence type="ECO:0000313" key="3">
    <source>
        <dbReference type="Proteomes" id="UP001595604"/>
    </source>
</evidence>
<dbReference type="EMBL" id="JBHRTQ010000007">
    <property type="protein sequence ID" value="MFC3173931.1"/>
    <property type="molecule type" value="Genomic_DNA"/>
</dbReference>
<organism evidence="2 3">
    <name type="scientific">Novosphingobium bradum</name>
    <dbReference type="NCBI Taxonomy" id="1737444"/>
    <lineage>
        <taxon>Bacteria</taxon>
        <taxon>Pseudomonadati</taxon>
        <taxon>Pseudomonadota</taxon>
        <taxon>Alphaproteobacteria</taxon>
        <taxon>Sphingomonadales</taxon>
        <taxon>Sphingomonadaceae</taxon>
        <taxon>Novosphingobium</taxon>
    </lineage>
</organism>
<dbReference type="SUPFAM" id="SSF46894">
    <property type="entry name" value="C-terminal effector domain of the bipartite response regulators"/>
    <property type="match status" value="1"/>
</dbReference>